<dbReference type="InterPro" id="IPR007001">
    <property type="entry name" value="Shufflon_N"/>
</dbReference>
<dbReference type="Pfam" id="PF04917">
    <property type="entry name" value="Shufflon_N"/>
    <property type="match status" value="1"/>
</dbReference>
<dbReference type="NCBIfam" id="TIGR02532">
    <property type="entry name" value="IV_pilin_GFxxxE"/>
    <property type="match status" value="1"/>
</dbReference>
<dbReference type="OrthoDB" id="2416480at2759"/>
<organism evidence="2 3">
    <name type="scientific">Elaeis guineensis var. tenera</name>
    <name type="common">Oil palm</name>
    <dbReference type="NCBI Taxonomy" id="51953"/>
    <lineage>
        <taxon>Eukaryota</taxon>
        <taxon>Viridiplantae</taxon>
        <taxon>Streptophyta</taxon>
        <taxon>Embryophyta</taxon>
        <taxon>Tracheophyta</taxon>
        <taxon>Spermatophyta</taxon>
        <taxon>Magnoliopsida</taxon>
        <taxon>Liliopsida</taxon>
        <taxon>Arecaceae</taxon>
        <taxon>Arecoideae</taxon>
        <taxon>Cocoseae</taxon>
        <taxon>Elaeidinae</taxon>
        <taxon>Elaeis</taxon>
    </lineage>
</organism>
<evidence type="ECO:0000259" key="1">
    <source>
        <dbReference type="Pfam" id="PF04917"/>
    </source>
</evidence>
<gene>
    <name evidence="3" type="primary">LOC109505250</name>
</gene>
<dbReference type="InParanoid" id="A0A6J0PDV0"/>
<reference evidence="3" key="1">
    <citation type="submission" date="2025-08" db="UniProtKB">
        <authorList>
            <consortium name="RefSeq"/>
        </authorList>
    </citation>
    <scope>IDENTIFICATION</scope>
</reference>
<proteinExistence type="predicted"/>
<dbReference type="Proteomes" id="UP000504607">
    <property type="component" value="Unplaced"/>
</dbReference>
<dbReference type="AlphaFoldDB" id="A0A6J0PDV0"/>
<dbReference type="RefSeq" id="XP_019703241.1">
    <property type="nucleotide sequence ID" value="XM_019847682.1"/>
</dbReference>
<keyword evidence="2" id="KW-1185">Reference proteome</keyword>
<sequence length="495" mass="49858">MRNVSAISERAQWGLTMLEMLISLSILASVVAGVTSLVQGVSDDTKASITALHTKTIGDAAGVYIKDNYAALLGASTATTPALVRVSDLVSQGYLPAGYAATNPRGQSTCVLVLEPTANKLTSLVLSEGGEIIDDLTLGQIASLIGGAGGGLYSTAPTTARGAMGNYSFAVGAFGNPNHLNQRCDGTAGNITVAAGHPVMALWFADGAAGAATLYRDSVPGQPGMNTMNTPILMGPASQQTIGAACSTVGAIASSSTGAVLACESGVWKQGGSAFWADPVATAAGMPGCTAALLNQTRVVQNPSVGTGPRAFTCNGAGSWLPLAVDDFGNLAVAGTATMGGLALTTINAENTGCSPNGRVGRNAAGDTLECSSGVWRRGVKASGDTMTGNLSVHASDWSMIGRAAGGVDNVNPQSGVGSAYLNDVYLRSAGRWLSQPTPDAQGTLCGNYGDLTGMTASCLGFNPQTSCPTGYTRVTTAVSYGGCCGIYNYSCAKN</sequence>
<evidence type="ECO:0000313" key="2">
    <source>
        <dbReference type="Proteomes" id="UP000504607"/>
    </source>
</evidence>
<dbReference type="InterPro" id="IPR012902">
    <property type="entry name" value="N_methyl_site"/>
</dbReference>
<accession>A0A6J0PDV0</accession>
<protein>
    <submittedName>
        <fullName evidence="3">Uncharacterized protein LOC109505250</fullName>
    </submittedName>
</protein>
<feature type="domain" description="Bacterial shufflon protein N-terminal" evidence="1">
    <location>
        <begin position="49"/>
        <end position="243"/>
    </location>
</feature>
<name>A0A6J0PDV0_ELAGV</name>
<evidence type="ECO:0000313" key="3">
    <source>
        <dbReference type="RefSeq" id="XP_019703241.1"/>
    </source>
</evidence>